<keyword evidence="1" id="KW-0472">Membrane</keyword>
<evidence type="ECO:0000256" key="1">
    <source>
        <dbReference type="SAM" id="Phobius"/>
    </source>
</evidence>
<proteinExistence type="predicted"/>
<name>A0A495DRY1_9FLAO</name>
<feature type="transmembrane region" description="Helical" evidence="1">
    <location>
        <begin position="17"/>
        <end position="36"/>
    </location>
</feature>
<organism evidence="2 3">
    <name type="scientific">Maribacter vaceletii</name>
    <dbReference type="NCBI Taxonomy" id="1206816"/>
    <lineage>
        <taxon>Bacteria</taxon>
        <taxon>Pseudomonadati</taxon>
        <taxon>Bacteroidota</taxon>
        <taxon>Flavobacteriia</taxon>
        <taxon>Flavobacteriales</taxon>
        <taxon>Flavobacteriaceae</taxon>
        <taxon>Maribacter</taxon>
    </lineage>
</organism>
<keyword evidence="3" id="KW-1185">Reference proteome</keyword>
<keyword evidence="1" id="KW-0812">Transmembrane</keyword>
<evidence type="ECO:0000313" key="2">
    <source>
        <dbReference type="EMBL" id="RKR06525.1"/>
    </source>
</evidence>
<sequence length="208" mass="24078">MFVLSIISNLKLDIMKALLKITTVVAFMFIAAISMAKEPKLILTAYSEAKMLVLELENVSSSTYIKFKDAQNNVIYAESVSDDLYSKKFNLKELTDGAYFFETDGEFKSTIYSIKVENNKLIILDKKEIVKPFFREVDSRVFLNLLNLEKKDVMIKIYDEENRLVFEEKVTKEMIVEKSFNFSDAYEGNYTISVIYGNKSYDKNFVVN</sequence>
<evidence type="ECO:0000313" key="3">
    <source>
        <dbReference type="Proteomes" id="UP000269412"/>
    </source>
</evidence>
<dbReference type="AlphaFoldDB" id="A0A495DRY1"/>
<protein>
    <submittedName>
        <fullName evidence="2">Uncharacterized protein</fullName>
    </submittedName>
</protein>
<gene>
    <name evidence="2" type="ORF">CLV91_3380</name>
</gene>
<comment type="caution">
    <text evidence="2">The sequence shown here is derived from an EMBL/GenBank/DDBJ whole genome shotgun (WGS) entry which is preliminary data.</text>
</comment>
<keyword evidence="1" id="KW-1133">Transmembrane helix</keyword>
<dbReference type="Proteomes" id="UP000269412">
    <property type="component" value="Unassembled WGS sequence"/>
</dbReference>
<dbReference type="EMBL" id="RBIQ01000014">
    <property type="protein sequence ID" value="RKR06525.1"/>
    <property type="molecule type" value="Genomic_DNA"/>
</dbReference>
<reference evidence="2 3" key="1">
    <citation type="submission" date="2018-10" db="EMBL/GenBank/DDBJ databases">
        <title>Genomic Encyclopedia of Archaeal and Bacterial Type Strains, Phase II (KMG-II): from individual species to whole genera.</title>
        <authorList>
            <person name="Goeker M."/>
        </authorList>
    </citation>
    <scope>NUCLEOTIDE SEQUENCE [LARGE SCALE GENOMIC DNA]</scope>
    <source>
        <strain evidence="2 3">DSM 25230</strain>
    </source>
</reference>
<accession>A0A495DRY1</accession>